<organism evidence="3 4">
    <name type="scientific">Dendrothele bispora (strain CBS 962.96)</name>
    <dbReference type="NCBI Taxonomy" id="1314807"/>
    <lineage>
        <taxon>Eukaryota</taxon>
        <taxon>Fungi</taxon>
        <taxon>Dikarya</taxon>
        <taxon>Basidiomycota</taxon>
        <taxon>Agaricomycotina</taxon>
        <taxon>Agaricomycetes</taxon>
        <taxon>Agaricomycetidae</taxon>
        <taxon>Agaricales</taxon>
        <taxon>Agaricales incertae sedis</taxon>
        <taxon>Dendrothele</taxon>
    </lineage>
</organism>
<dbReference type="InterPro" id="IPR006073">
    <property type="entry name" value="GTP-bd"/>
</dbReference>
<evidence type="ECO:0000259" key="1">
    <source>
        <dbReference type="Pfam" id="PF01823"/>
    </source>
</evidence>
<keyword evidence="4" id="KW-1185">Reference proteome</keyword>
<evidence type="ECO:0008006" key="5">
    <source>
        <dbReference type="Google" id="ProtNLM"/>
    </source>
</evidence>
<sequence>MTYGTVEDPLLHARSTLSRYLTLKATYRLKFSSRMEESRKPVIVIVTGPYKGGKNKFLSAYDPAYESKWFPLKPEVIESKWPDDPTHDLVFIRVPSSVLNLGSAVSQQIAQVNAYQTSYSREDEFGGILFMQGTTDNNLDLDRFTNGSKFLGLSENELRQRCIIVRTFGSKDNSKRMDNIRMDHFAGTQDSARTIIRTLLGEAHSLPRSLDQAVILLVGQSGHGKSKTVNRLVGHPLLAVGKPTAGSTTKGIQRVTVNVREEDNTDSRLSKTVAFDDTPGYEDTTYSDREENAWLMGEYKRKYFSDQSLNRSSFQSGADIFPNVILLIAEWKSVTPDVHNSPNFTSSAGKSMLNLRDSGLVDLRRNNVVIVITKSLSSWNEYDDYKLDEDKEILWRHEASRRRSMIIDLQQTIFYDSQDPWPIVFIENGSSDDMDPNYIKLPNGELSHRNLFEAISHERVIFGNPKTELLIPARALPAVEGQTSGQTLIRKSGGTPKDIVVDKFLGVAYNPKTGKFGSTCVLDMQGASVKTFPRGRSSEINLQSVAGNKQLSKARLGIDPSASIIELSNCYPGPSPKVMSETTTQYVVQHITAVTKIIKPLSPSLSAEMIREIAKLPLLSDDELDDSSPAYTAYSALFDKHGTHVVLGVALGGRIGVFENGTHQDGKEGKKEVAGKPTFFCDGGQAMEPQLKQYFLSCNQRPSLPAEVRVNWIEALDTDPAFCPDAEDTLYAWMYDLQGLTPDQRRNLRRASILYLQKDSANQENPQPRRFIHKFAIFRPVLKMLKAVVGQFKRRKWGTECEP</sequence>
<dbReference type="Gene3D" id="3.40.50.300">
    <property type="entry name" value="P-loop containing nucleotide triphosphate hydrolases"/>
    <property type="match status" value="1"/>
</dbReference>
<name>A0A4S8ME08_DENBC</name>
<feature type="domain" description="MACPF" evidence="1">
    <location>
        <begin position="589"/>
        <end position="657"/>
    </location>
</feature>
<dbReference type="AlphaFoldDB" id="A0A4S8ME08"/>
<protein>
    <recommendedName>
        <fullName evidence="5">MACPF domain-containing protein</fullName>
    </recommendedName>
</protein>
<accession>A0A4S8ME08</accession>
<dbReference type="EMBL" id="ML179099">
    <property type="protein sequence ID" value="THV00787.1"/>
    <property type="molecule type" value="Genomic_DNA"/>
</dbReference>
<dbReference type="Pfam" id="PF01926">
    <property type="entry name" value="MMR_HSR1"/>
    <property type="match status" value="1"/>
</dbReference>
<evidence type="ECO:0000313" key="3">
    <source>
        <dbReference type="EMBL" id="THV00787.1"/>
    </source>
</evidence>
<gene>
    <name evidence="3" type="ORF">K435DRAFT_931676</name>
</gene>
<dbReference type="OrthoDB" id="2913746at2759"/>
<evidence type="ECO:0000313" key="4">
    <source>
        <dbReference type="Proteomes" id="UP000297245"/>
    </source>
</evidence>
<evidence type="ECO:0000259" key="2">
    <source>
        <dbReference type="Pfam" id="PF01926"/>
    </source>
</evidence>
<dbReference type="GO" id="GO:0005525">
    <property type="term" value="F:GTP binding"/>
    <property type="evidence" value="ECO:0007669"/>
    <property type="project" value="InterPro"/>
</dbReference>
<dbReference type="InterPro" id="IPR020864">
    <property type="entry name" value="MACPF"/>
</dbReference>
<dbReference type="InterPro" id="IPR027417">
    <property type="entry name" value="P-loop_NTPase"/>
</dbReference>
<feature type="domain" description="G" evidence="2">
    <location>
        <begin position="215"/>
        <end position="287"/>
    </location>
</feature>
<dbReference type="Proteomes" id="UP000297245">
    <property type="component" value="Unassembled WGS sequence"/>
</dbReference>
<proteinExistence type="predicted"/>
<dbReference type="SUPFAM" id="SSF52540">
    <property type="entry name" value="P-loop containing nucleoside triphosphate hydrolases"/>
    <property type="match status" value="1"/>
</dbReference>
<dbReference type="Pfam" id="PF01823">
    <property type="entry name" value="MACPF"/>
    <property type="match status" value="1"/>
</dbReference>
<reference evidence="3 4" key="1">
    <citation type="journal article" date="2019" name="Nat. Ecol. Evol.">
        <title>Megaphylogeny resolves global patterns of mushroom evolution.</title>
        <authorList>
            <person name="Varga T."/>
            <person name="Krizsan K."/>
            <person name="Foldi C."/>
            <person name="Dima B."/>
            <person name="Sanchez-Garcia M."/>
            <person name="Sanchez-Ramirez S."/>
            <person name="Szollosi G.J."/>
            <person name="Szarkandi J.G."/>
            <person name="Papp V."/>
            <person name="Albert L."/>
            <person name="Andreopoulos W."/>
            <person name="Angelini C."/>
            <person name="Antonin V."/>
            <person name="Barry K.W."/>
            <person name="Bougher N.L."/>
            <person name="Buchanan P."/>
            <person name="Buyck B."/>
            <person name="Bense V."/>
            <person name="Catcheside P."/>
            <person name="Chovatia M."/>
            <person name="Cooper J."/>
            <person name="Damon W."/>
            <person name="Desjardin D."/>
            <person name="Finy P."/>
            <person name="Geml J."/>
            <person name="Haridas S."/>
            <person name="Hughes K."/>
            <person name="Justo A."/>
            <person name="Karasinski D."/>
            <person name="Kautmanova I."/>
            <person name="Kiss B."/>
            <person name="Kocsube S."/>
            <person name="Kotiranta H."/>
            <person name="LaButti K.M."/>
            <person name="Lechner B.E."/>
            <person name="Liimatainen K."/>
            <person name="Lipzen A."/>
            <person name="Lukacs Z."/>
            <person name="Mihaltcheva S."/>
            <person name="Morgado L.N."/>
            <person name="Niskanen T."/>
            <person name="Noordeloos M.E."/>
            <person name="Ohm R.A."/>
            <person name="Ortiz-Santana B."/>
            <person name="Ovrebo C."/>
            <person name="Racz N."/>
            <person name="Riley R."/>
            <person name="Savchenko A."/>
            <person name="Shiryaev A."/>
            <person name="Soop K."/>
            <person name="Spirin V."/>
            <person name="Szebenyi C."/>
            <person name="Tomsovsky M."/>
            <person name="Tulloss R.E."/>
            <person name="Uehling J."/>
            <person name="Grigoriev I.V."/>
            <person name="Vagvolgyi C."/>
            <person name="Papp T."/>
            <person name="Martin F.M."/>
            <person name="Miettinen O."/>
            <person name="Hibbett D.S."/>
            <person name="Nagy L.G."/>
        </authorList>
    </citation>
    <scope>NUCLEOTIDE SEQUENCE [LARGE SCALE GENOMIC DNA]</scope>
    <source>
        <strain evidence="3 4">CBS 962.96</strain>
    </source>
</reference>